<evidence type="ECO:0000313" key="2">
    <source>
        <dbReference type="Proteomes" id="UP000295447"/>
    </source>
</evidence>
<keyword evidence="2" id="KW-1185">Reference proteome</keyword>
<evidence type="ECO:0008006" key="3">
    <source>
        <dbReference type="Google" id="ProtNLM"/>
    </source>
</evidence>
<dbReference type="Proteomes" id="UP000295447">
    <property type="component" value="Unassembled WGS sequence"/>
</dbReference>
<dbReference type="EMBL" id="SODF01000001">
    <property type="protein sequence ID" value="TDW22126.1"/>
    <property type="molecule type" value="Genomic_DNA"/>
</dbReference>
<evidence type="ECO:0000313" key="1">
    <source>
        <dbReference type="EMBL" id="TDW22126.1"/>
    </source>
</evidence>
<organism evidence="1 2">
    <name type="scientific">Kribbella kalugense</name>
    <dbReference type="NCBI Taxonomy" id="2512221"/>
    <lineage>
        <taxon>Bacteria</taxon>
        <taxon>Bacillati</taxon>
        <taxon>Actinomycetota</taxon>
        <taxon>Actinomycetes</taxon>
        <taxon>Propionibacteriales</taxon>
        <taxon>Kribbellaceae</taxon>
        <taxon>Kribbella</taxon>
    </lineage>
</organism>
<name>A0A4R7ZWP7_9ACTN</name>
<gene>
    <name evidence="1" type="ORF">EV650_0959</name>
</gene>
<dbReference type="AlphaFoldDB" id="A0A4R7ZWP7"/>
<comment type="caution">
    <text evidence="1">The sequence shown here is derived from an EMBL/GenBank/DDBJ whole genome shotgun (WGS) entry which is preliminary data.</text>
</comment>
<reference evidence="1 2" key="1">
    <citation type="submission" date="2019-03" db="EMBL/GenBank/DDBJ databases">
        <title>Genomic Encyclopedia of Type Strains, Phase III (KMG-III): the genomes of soil and plant-associated and newly described type strains.</title>
        <authorList>
            <person name="Whitman W."/>
        </authorList>
    </citation>
    <scope>NUCLEOTIDE SEQUENCE [LARGE SCALE GENOMIC DNA]</scope>
    <source>
        <strain evidence="1 2">VKM Ac-2570</strain>
    </source>
</reference>
<sequence length="398" mass="43437">MSWTLKKSRDLFYAETGQPRGQAFWIDEAVSMSGAGVEPNAIESAIAWNAVGAASRANCPLLHDVMVELSSIVDPRWKARVDNIYAGRTVDGDNTAFSRGGVKGGMVAISIHYSQSLIAYAGAWGQFLYAVDSRTQFPAEDWACLMKNMRDDLAQLMSDFQDRGLAVLSKSWPVLFRDARQRDAVGEIVASAERWIVAHEVAHHILRHASSKIDEDAAREVRSFMAAPAMRVELVGLSRDQVQEIEADLLAFELVAGRFAKDTNALIIMQGVVGALLATIAVGHLDGGWATSPDSEHPGAFTRIAVLAKWITLEHGDSPLAELPGANPGMTFQRLTAILLTYALWASGEEDVHPYVGSADDQAAVDDGEPVWIQDYLFFALQLGMLEADDETPLIRQP</sequence>
<dbReference type="RefSeq" id="WP_134115709.1">
    <property type="nucleotide sequence ID" value="NZ_SODF01000001.1"/>
</dbReference>
<accession>A0A4R7ZWP7</accession>
<protein>
    <recommendedName>
        <fullName evidence="3">Peptidase U49-like protein</fullName>
    </recommendedName>
</protein>
<proteinExistence type="predicted"/>
<dbReference type="OrthoDB" id="5185691at2"/>